<comment type="caution">
    <text evidence="2">The sequence shown here is derived from an EMBL/GenBank/DDBJ whole genome shotgun (WGS) entry which is preliminary data.</text>
</comment>
<protein>
    <submittedName>
        <fullName evidence="2">Uncharacterized protein</fullName>
    </submittedName>
</protein>
<sequence>MTRDARIQNQNPASFLAARGPQHETSASVGSQGCEWEVPLHHMAQERQVGFADEQLPRPVV</sequence>
<name>A0A8H3S0N8_9EURO</name>
<organism evidence="2 3">
    <name type="scientific">Aspergillus udagawae</name>
    <dbReference type="NCBI Taxonomy" id="91492"/>
    <lineage>
        <taxon>Eukaryota</taxon>
        <taxon>Fungi</taxon>
        <taxon>Dikarya</taxon>
        <taxon>Ascomycota</taxon>
        <taxon>Pezizomycotina</taxon>
        <taxon>Eurotiomycetes</taxon>
        <taxon>Eurotiomycetidae</taxon>
        <taxon>Eurotiales</taxon>
        <taxon>Aspergillaceae</taxon>
        <taxon>Aspergillus</taxon>
        <taxon>Aspergillus subgen. Fumigati</taxon>
    </lineage>
</organism>
<dbReference type="EMBL" id="BLKC01000060">
    <property type="protein sequence ID" value="GFF44972.1"/>
    <property type="molecule type" value="Genomic_DNA"/>
</dbReference>
<dbReference type="AlphaFoldDB" id="A0A8H3S0N8"/>
<evidence type="ECO:0000313" key="3">
    <source>
        <dbReference type="Proteomes" id="UP000465221"/>
    </source>
</evidence>
<accession>A0A8H3S0N8</accession>
<evidence type="ECO:0000256" key="1">
    <source>
        <dbReference type="SAM" id="MobiDB-lite"/>
    </source>
</evidence>
<feature type="region of interest" description="Disordered" evidence="1">
    <location>
        <begin position="1"/>
        <end position="31"/>
    </location>
</feature>
<reference evidence="2 3" key="1">
    <citation type="submission" date="2020-01" db="EMBL/GenBank/DDBJ databases">
        <title>Draft genome sequence of Aspergillus udagawae IFM 46972.</title>
        <authorList>
            <person name="Takahashi H."/>
            <person name="Yaguchi T."/>
        </authorList>
    </citation>
    <scope>NUCLEOTIDE SEQUENCE [LARGE SCALE GENOMIC DNA]</scope>
    <source>
        <strain evidence="2 3">IFM 46972</strain>
    </source>
</reference>
<gene>
    <name evidence="2" type="ORF">IFM46972_07678</name>
</gene>
<proteinExistence type="predicted"/>
<dbReference type="Proteomes" id="UP000465221">
    <property type="component" value="Unassembled WGS sequence"/>
</dbReference>
<evidence type="ECO:0000313" key="2">
    <source>
        <dbReference type="EMBL" id="GFF44972.1"/>
    </source>
</evidence>